<organism evidence="2 3">
    <name type="scientific">Nocardia puris</name>
    <dbReference type="NCBI Taxonomy" id="208602"/>
    <lineage>
        <taxon>Bacteria</taxon>
        <taxon>Bacillati</taxon>
        <taxon>Actinomycetota</taxon>
        <taxon>Actinomycetes</taxon>
        <taxon>Mycobacteriales</taxon>
        <taxon>Nocardiaceae</taxon>
        <taxon>Nocardia</taxon>
    </lineage>
</organism>
<dbReference type="RefSeq" id="WP_228815635.1">
    <property type="nucleotide sequence ID" value="NZ_JADLRS010000027.1"/>
</dbReference>
<dbReference type="AlphaFoldDB" id="A0A366D794"/>
<comment type="caution">
    <text evidence="2">The sequence shown here is derived from an EMBL/GenBank/DDBJ whole genome shotgun (WGS) entry which is preliminary data.</text>
</comment>
<dbReference type="STRING" id="1210090.GCA_001613185_03024"/>
<protein>
    <submittedName>
        <fullName evidence="2">Uncharacterized protein</fullName>
    </submittedName>
</protein>
<dbReference type="InterPro" id="IPR027417">
    <property type="entry name" value="P-loop_NTPase"/>
</dbReference>
<dbReference type="EMBL" id="QNRE01000015">
    <property type="protein sequence ID" value="RBO85324.1"/>
    <property type="molecule type" value="Genomic_DNA"/>
</dbReference>
<gene>
    <name evidence="2" type="ORF">DFR74_115172</name>
</gene>
<evidence type="ECO:0000256" key="1">
    <source>
        <dbReference type="SAM" id="MobiDB-lite"/>
    </source>
</evidence>
<reference evidence="2 3" key="1">
    <citation type="submission" date="2018-06" db="EMBL/GenBank/DDBJ databases">
        <title>Genomic Encyclopedia of Type Strains, Phase IV (KMG-IV): sequencing the most valuable type-strain genomes for metagenomic binning, comparative biology and taxonomic classification.</title>
        <authorList>
            <person name="Goeker M."/>
        </authorList>
    </citation>
    <scope>NUCLEOTIDE SEQUENCE [LARGE SCALE GENOMIC DNA]</scope>
    <source>
        <strain evidence="2 3">DSM 44599</strain>
    </source>
</reference>
<feature type="region of interest" description="Disordered" evidence="1">
    <location>
        <begin position="51"/>
        <end position="76"/>
    </location>
</feature>
<dbReference type="Gene3D" id="3.40.50.300">
    <property type="entry name" value="P-loop containing nucleotide triphosphate hydrolases"/>
    <property type="match status" value="2"/>
</dbReference>
<evidence type="ECO:0000313" key="3">
    <source>
        <dbReference type="Proteomes" id="UP000252586"/>
    </source>
</evidence>
<dbReference type="SUPFAM" id="SSF52540">
    <property type="entry name" value="P-loop containing nucleoside triphosphate hydrolases"/>
    <property type="match status" value="1"/>
</dbReference>
<sequence length="568" mass="60683">MRPARTTVVGGVRVLTEQARADTEKRAGEGGLRGWWARRILSSDDHRRVNAGRGGLDDEQPALPNSDAGAVRLSDRGYRGRGGGRARVVAATPEWRATTTQVAGLWPFAVGAAAPMLGTPIGEHLITGAAVHFDPMTAFLRKLITAPSLFVLALNGFGKSSLIRRIITGRVAAGDTVLVVGDTKPDYRDLVEQLGGQVIPVGYGQSVINPLDVGAYGLAVAQLPDPAQRREVAARVHAAQVTIVAGLIELVRGAPVADFEEVLLAAAVRVLYDPDAGGFTHERPPHLSDLLEVIGTGSDRLIAYAEEDTAAAYRASTKPLRRSLRALTEGPFGEVFDGPTTAPLDLSRPAVCIDVSGVPEGDAKLLAAVLMVCWSAGFGAIGAAHALADAELQPPRLFGVVMDEIWRVLSAGGDYMVDRVDALTRLQREFATWLVMCSHTLRDLTSFNSSASQAKGIGLFDRARAKIIGAVGPDEIERIRGSIGITETAKLLVTSWAAPLPASDTDHLDSPSGDEDTPPGMGCFLLLTGESSDSAGTPFRLHFTPTERTREVHNTNRRFDHEMRARQW</sequence>
<name>A0A366D794_9NOCA</name>
<dbReference type="Proteomes" id="UP000252586">
    <property type="component" value="Unassembled WGS sequence"/>
</dbReference>
<keyword evidence="3" id="KW-1185">Reference proteome</keyword>
<evidence type="ECO:0000313" key="2">
    <source>
        <dbReference type="EMBL" id="RBO85324.1"/>
    </source>
</evidence>
<proteinExistence type="predicted"/>
<accession>A0A366D794</accession>